<evidence type="ECO:0000256" key="1">
    <source>
        <dbReference type="SAM" id="MobiDB-lite"/>
    </source>
</evidence>
<organism evidence="3 4">
    <name type="scientific">Candidatus Ruthenibacterium merdavium</name>
    <dbReference type="NCBI Taxonomy" id="2838752"/>
    <lineage>
        <taxon>Bacteria</taxon>
        <taxon>Bacillati</taxon>
        <taxon>Bacillota</taxon>
        <taxon>Clostridia</taxon>
        <taxon>Eubacteriales</taxon>
        <taxon>Oscillospiraceae</taxon>
        <taxon>Ruthenibacterium</taxon>
    </lineage>
</organism>
<evidence type="ECO:0000313" key="4">
    <source>
        <dbReference type="Proteomes" id="UP000823918"/>
    </source>
</evidence>
<reference evidence="3" key="2">
    <citation type="submission" date="2021-04" db="EMBL/GenBank/DDBJ databases">
        <authorList>
            <person name="Gilroy R."/>
        </authorList>
    </citation>
    <scope>NUCLEOTIDE SEQUENCE</scope>
    <source>
        <strain evidence="3">5933</strain>
    </source>
</reference>
<feature type="region of interest" description="Disordered" evidence="1">
    <location>
        <begin position="1"/>
        <end position="37"/>
    </location>
</feature>
<dbReference type="AlphaFoldDB" id="A0A9D2Q5P2"/>
<keyword evidence="2" id="KW-0812">Transmembrane</keyword>
<dbReference type="EMBL" id="DWWA01000020">
    <property type="protein sequence ID" value="HJC71900.1"/>
    <property type="molecule type" value="Genomic_DNA"/>
</dbReference>
<dbReference type="Proteomes" id="UP000823918">
    <property type="component" value="Unassembled WGS sequence"/>
</dbReference>
<sequence>MQKEEENLQESTLPETDEQPAAPDAESAQDEEYSDDSVISGGEVGKILLLCVLVAVGGMAAAFGIFYLSGYFS</sequence>
<evidence type="ECO:0000313" key="3">
    <source>
        <dbReference type="EMBL" id="HJC71900.1"/>
    </source>
</evidence>
<reference evidence="3" key="1">
    <citation type="journal article" date="2021" name="PeerJ">
        <title>Extensive microbial diversity within the chicken gut microbiome revealed by metagenomics and culture.</title>
        <authorList>
            <person name="Gilroy R."/>
            <person name="Ravi A."/>
            <person name="Getino M."/>
            <person name="Pursley I."/>
            <person name="Horton D.L."/>
            <person name="Alikhan N.F."/>
            <person name="Baker D."/>
            <person name="Gharbi K."/>
            <person name="Hall N."/>
            <person name="Watson M."/>
            <person name="Adriaenssens E.M."/>
            <person name="Foster-Nyarko E."/>
            <person name="Jarju S."/>
            <person name="Secka A."/>
            <person name="Antonio M."/>
            <person name="Oren A."/>
            <person name="Chaudhuri R.R."/>
            <person name="La Ragione R."/>
            <person name="Hildebrand F."/>
            <person name="Pallen M.J."/>
        </authorList>
    </citation>
    <scope>NUCLEOTIDE SEQUENCE</scope>
    <source>
        <strain evidence="3">5933</strain>
    </source>
</reference>
<keyword evidence="2" id="KW-0472">Membrane</keyword>
<evidence type="ECO:0000256" key="2">
    <source>
        <dbReference type="SAM" id="Phobius"/>
    </source>
</evidence>
<gene>
    <name evidence="3" type="ORF">H9698_03780</name>
</gene>
<feature type="transmembrane region" description="Helical" evidence="2">
    <location>
        <begin position="47"/>
        <end position="68"/>
    </location>
</feature>
<protein>
    <submittedName>
        <fullName evidence="3">Uncharacterized protein</fullName>
    </submittedName>
</protein>
<name>A0A9D2Q5P2_9FIRM</name>
<keyword evidence="2" id="KW-1133">Transmembrane helix</keyword>
<proteinExistence type="predicted"/>
<accession>A0A9D2Q5P2</accession>
<comment type="caution">
    <text evidence="3">The sequence shown here is derived from an EMBL/GenBank/DDBJ whole genome shotgun (WGS) entry which is preliminary data.</text>
</comment>